<dbReference type="AlphaFoldDB" id="A0A139H238"/>
<organism evidence="2 3">
    <name type="scientific">Pseudocercospora eumusae</name>
    <dbReference type="NCBI Taxonomy" id="321146"/>
    <lineage>
        <taxon>Eukaryota</taxon>
        <taxon>Fungi</taxon>
        <taxon>Dikarya</taxon>
        <taxon>Ascomycota</taxon>
        <taxon>Pezizomycotina</taxon>
        <taxon>Dothideomycetes</taxon>
        <taxon>Dothideomycetidae</taxon>
        <taxon>Mycosphaerellales</taxon>
        <taxon>Mycosphaerellaceae</taxon>
        <taxon>Pseudocercospora</taxon>
    </lineage>
</organism>
<evidence type="ECO:0000256" key="1">
    <source>
        <dbReference type="SAM" id="MobiDB-lite"/>
    </source>
</evidence>
<proteinExistence type="predicted"/>
<sequence length="147" mass="16841">MPAFILTLRNSIARAFSRTIAFLSCTTQPSPERSESHSPEELPPPTPSSSEGSVYSQLSDRTDILLCRTPSLRTCTEIDYARQERQLMEIDRRVATHAHWMTAAQRNALMARRRELFEHLETLGDTLDALREEYPGRRSLGRQHGMR</sequence>
<feature type="region of interest" description="Disordered" evidence="1">
    <location>
        <begin position="27"/>
        <end position="57"/>
    </location>
</feature>
<gene>
    <name evidence="2" type="ORF">AC578_3249</name>
</gene>
<keyword evidence="3" id="KW-1185">Reference proteome</keyword>
<evidence type="ECO:0000313" key="2">
    <source>
        <dbReference type="EMBL" id="KXS96438.1"/>
    </source>
</evidence>
<evidence type="ECO:0000313" key="3">
    <source>
        <dbReference type="Proteomes" id="UP000070133"/>
    </source>
</evidence>
<dbReference type="EMBL" id="LFZN01000174">
    <property type="protein sequence ID" value="KXS96438.1"/>
    <property type="molecule type" value="Genomic_DNA"/>
</dbReference>
<name>A0A139H238_9PEZI</name>
<accession>A0A139H238</accession>
<reference evidence="2 3" key="1">
    <citation type="submission" date="2015-07" db="EMBL/GenBank/DDBJ databases">
        <title>Comparative genomics of the Sigatoka disease complex on banana suggests a link between parallel evolutionary changes in Pseudocercospora fijiensis and Pseudocercospora eumusae and increased virulence on the banana host.</title>
        <authorList>
            <person name="Chang T.-C."/>
            <person name="Salvucci A."/>
            <person name="Crous P.W."/>
            <person name="Stergiopoulos I."/>
        </authorList>
    </citation>
    <scope>NUCLEOTIDE SEQUENCE [LARGE SCALE GENOMIC DNA]</scope>
    <source>
        <strain evidence="2 3">CBS 114824</strain>
    </source>
</reference>
<comment type="caution">
    <text evidence="2">The sequence shown here is derived from an EMBL/GenBank/DDBJ whole genome shotgun (WGS) entry which is preliminary data.</text>
</comment>
<protein>
    <submittedName>
        <fullName evidence="2">Uncharacterized protein</fullName>
    </submittedName>
</protein>
<dbReference type="Proteomes" id="UP000070133">
    <property type="component" value="Unassembled WGS sequence"/>
</dbReference>